<reference evidence="2 3" key="1">
    <citation type="submission" date="2019-02" db="EMBL/GenBank/DDBJ databases">
        <title>Deep-cultivation of Planctomycetes and their phenomic and genomic characterization uncovers novel biology.</title>
        <authorList>
            <person name="Wiegand S."/>
            <person name="Jogler M."/>
            <person name="Boedeker C."/>
            <person name="Pinto D."/>
            <person name="Vollmers J."/>
            <person name="Rivas-Marin E."/>
            <person name="Kohn T."/>
            <person name="Peeters S.H."/>
            <person name="Heuer A."/>
            <person name="Rast P."/>
            <person name="Oberbeckmann S."/>
            <person name="Bunk B."/>
            <person name="Jeske O."/>
            <person name="Meyerdierks A."/>
            <person name="Storesund J.E."/>
            <person name="Kallscheuer N."/>
            <person name="Luecker S."/>
            <person name="Lage O.M."/>
            <person name="Pohl T."/>
            <person name="Merkel B.J."/>
            <person name="Hornburger P."/>
            <person name="Mueller R.-W."/>
            <person name="Bruemmer F."/>
            <person name="Labrenz M."/>
            <person name="Spormann A.M."/>
            <person name="Op Den Camp H."/>
            <person name="Overmann J."/>
            <person name="Amann R."/>
            <person name="Jetten M.S.M."/>
            <person name="Mascher T."/>
            <person name="Medema M.H."/>
            <person name="Devos D.P."/>
            <person name="Kaster A.-K."/>
            <person name="Ovreas L."/>
            <person name="Rohde M."/>
            <person name="Galperin M.Y."/>
            <person name="Jogler C."/>
        </authorList>
    </citation>
    <scope>NUCLEOTIDE SEQUENCE [LARGE SCALE GENOMIC DNA]</scope>
    <source>
        <strain evidence="2 3">Pan54</strain>
    </source>
</reference>
<comment type="caution">
    <text evidence="2">The sequence shown here is derived from an EMBL/GenBank/DDBJ whole genome shotgun (WGS) entry which is preliminary data.</text>
</comment>
<evidence type="ECO:0000259" key="1">
    <source>
        <dbReference type="Pfam" id="PF02464"/>
    </source>
</evidence>
<dbReference type="InterPro" id="IPR036653">
    <property type="entry name" value="CinA-like_C"/>
</dbReference>
<protein>
    <submittedName>
        <fullName evidence="2">Putative competence-damage inducible protein</fullName>
    </submittedName>
</protein>
<gene>
    <name evidence="2" type="primary">cinA</name>
    <name evidence="2" type="ORF">Pan54_21870</name>
</gene>
<dbReference type="Pfam" id="PF02464">
    <property type="entry name" value="CinA"/>
    <property type="match status" value="1"/>
</dbReference>
<dbReference type="EMBL" id="SJPG01000001">
    <property type="protein sequence ID" value="TWT61451.1"/>
    <property type="molecule type" value="Genomic_DNA"/>
</dbReference>
<accession>A0A5C5XGC7</accession>
<sequence length="185" mass="20335">MNFARGCNRSMNPIDRIAHQVADDLQRLKLNIVFAESCTCGSLAATLGRIPGISNNLCGSAVTYQNETKSSWLGIPNEILIQPGPVSEIVARLMVEGVLKTTPHAGIAVSVTGNLGPCDKDEKLDGVVYVGIGYRNPEQSIEVNRLLLPDEYTQQTEEHTLRLCRLDDLLQQMFKLLLQSLAERS</sequence>
<proteinExistence type="predicted"/>
<dbReference type="Gene3D" id="3.90.950.20">
    <property type="entry name" value="CinA-like"/>
    <property type="match status" value="1"/>
</dbReference>
<dbReference type="AlphaFoldDB" id="A0A5C5XGC7"/>
<keyword evidence="3" id="KW-1185">Reference proteome</keyword>
<name>A0A5C5XGC7_9PLAN</name>
<dbReference type="NCBIfam" id="TIGR00199">
    <property type="entry name" value="PncC_domain"/>
    <property type="match status" value="1"/>
</dbReference>
<dbReference type="InterPro" id="IPR008136">
    <property type="entry name" value="CinA_C"/>
</dbReference>
<dbReference type="Proteomes" id="UP000316095">
    <property type="component" value="Unassembled WGS sequence"/>
</dbReference>
<evidence type="ECO:0000313" key="3">
    <source>
        <dbReference type="Proteomes" id="UP000316095"/>
    </source>
</evidence>
<evidence type="ECO:0000313" key="2">
    <source>
        <dbReference type="EMBL" id="TWT61451.1"/>
    </source>
</evidence>
<dbReference type="SUPFAM" id="SSF142433">
    <property type="entry name" value="CinA-like"/>
    <property type="match status" value="1"/>
</dbReference>
<feature type="domain" description="CinA C-terminal" evidence="1">
    <location>
        <begin position="16"/>
        <end position="154"/>
    </location>
</feature>
<organism evidence="2 3">
    <name type="scientific">Rubinisphaera italica</name>
    <dbReference type="NCBI Taxonomy" id="2527969"/>
    <lineage>
        <taxon>Bacteria</taxon>
        <taxon>Pseudomonadati</taxon>
        <taxon>Planctomycetota</taxon>
        <taxon>Planctomycetia</taxon>
        <taxon>Planctomycetales</taxon>
        <taxon>Planctomycetaceae</taxon>
        <taxon>Rubinisphaera</taxon>
    </lineage>
</organism>
<dbReference type="OrthoDB" id="281405at2"/>